<gene>
    <name evidence="1" type="ORF">PINE0816_LOCUS21238</name>
</gene>
<evidence type="ECO:0000313" key="1">
    <source>
        <dbReference type="EMBL" id="CAD8425078.1"/>
    </source>
</evidence>
<sequence>MQDSRLRGSQIAATLNAGNDITPPPPSSRTAVTGLPFVGNSNDHKNLYATTPITPPIPRPRINLSRPSPPGGRLVWGLSRRGKNGWSKNYPAGGLLGSNENGENCAGGRCVPHIVAVRLDSVECGGTGLGRPRECLVGRCIAPPPDVFRDAIVVLY</sequence>
<name>A0A7S0CK77_9STRA</name>
<organism evidence="1">
    <name type="scientific">Proboscia inermis</name>
    <dbReference type="NCBI Taxonomy" id="420281"/>
    <lineage>
        <taxon>Eukaryota</taxon>
        <taxon>Sar</taxon>
        <taxon>Stramenopiles</taxon>
        <taxon>Ochrophyta</taxon>
        <taxon>Bacillariophyta</taxon>
        <taxon>Coscinodiscophyceae</taxon>
        <taxon>Rhizosoleniophycidae</taxon>
        <taxon>Rhizosoleniales</taxon>
        <taxon>Rhizosoleniaceae</taxon>
        <taxon>Proboscia</taxon>
    </lineage>
</organism>
<accession>A0A7S0CK77</accession>
<dbReference type="AlphaFoldDB" id="A0A7S0CK77"/>
<reference evidence="1" key="1">
    <citation type="submission" date="2021-01" db="EMBL/GenBank/DDBJ databases">
        <authorList>
            <person name="Corre E."/>
            <person name="Pelletier E."/>
            <person name="Niang G."/>
            <person name="Scheremetjew M."/>
            <person name="Finn R."/>
            <person name="Kale V."/>
            <person name="Holt S."/>
            <person name="Cochrane G."/>
            <person name="Meng A."/>
            <person name="Brown T."/>
            <person name="Cohen L."/>
        </authorList>
    </citation>
    <scope>NUCLEOTIDE SEQUENCE</scope>
    <source>
        <strain evidence="1">CCAP1064/1</strain>
    </source>
</reference>
<protein>
    <submittedName>
        <fullName evidence="1">Uncharacterized protein</fullName>
    </submittedName>
</protein>
<dbReference type="EMBL" id="HBEL01045621">
    <property type="protein sequence ID" value="CAD8425078.1"/>
    <property type="molecule type" value="Transcribed_RNA"/>
</dbReference>
<proteinExistence type="predicted"/>